<proteinExistence type="predicted"/>
<gene>
    <name evidence="1" type="ORF">Sylvanvirus20_7</name>
</gene>
<sequence length="585" mass="67501">MNNVLLPVGFSMLEYVHIFRLMSLSDLRILLCVSRALNKFIRMTLTFLDIKLNTTIKCSDNDYILQICKYKNVVSITSDSLFAKCVKSIQMYEEILIRGSTLSKFRNVHTLEFTCSRGCYPFISWCTESNDLSILFPQILNLSISIMRGQSAPMTFLNCHSVNLQHVPNLQVFKLSTEFHGDVEEFILLCAEALKYHSKLTSFKLSSVHINNLISFPSSLVEGVLRRLSIIPSYIKNIELYGCFGNENVLTQLMDERSFPYLDRIEYCLKNDQILVREKGVSFQSVAVFREFLRKVSSKCTINMIMGRLESNKPSLWMFGGVVQYASVWSNTSAFNEPFEFPLCLDARSLVELTLVIFRYDDVFLSSTAFSSLRCLKSLSVQSVWNGTDKPCLLSTSSESINKIIVSLLKACTHLSTHLVSLSLPLTNMNIPIHEFDLFDFFSSFNCLRYLGITKNSYSTLDPPYYAQRYLSAIPKLHTLYTETFQHLPSHQQIHFMEDLPLSLVRFHAPSFYRCMDWEDSINVFQFQDLWFSSYFLKLPHLICVGLSSDTMYYEKMSTIFKKYQCEECSNTYKYAMECLSNLTK</sequence>
<name>A0A3G5AK39_9VIRU</name>
<dbReference type="EMBL" id="MK072526">
    <property type="protein sequence ID" value="AYV87041.1"/>
    <property type="molecule type" value="Genomic_DNA"/>
</dbReference>
<evidence type="ECO:0000313" key="1">
    <source>
        <dbReference type="EMBL" id="AYV87041.1"/>
    </source>
</evidence>
<accession>A0A3G5AK39</accession>
<organism evidence="1">
    <name type="scientific">Sylvanvirus sp</name>
    <dbReference type="NCBI Taxonomy" id="2487774"/>
    <lineage>
        <taxon>Viruses</taxon>
    </lineage>
</organism>
<protein>
    <submittedName>
        <fullName evidence="1">Uncharacterized protein</fullName>
    </submittedName>
</protein>
<reference evidence="1" key="1">
    <citation type="submission" date="2018-10" db="EMBL/GenBank/DDBJ databases">
        <title>Hidden diversity of soil giant viruses.</title>
        <authorList>
            <person name="Schulz F."/>
            <person name="Alteio L."/>
            <person name="Goudeau D."/>
            <person name="Ryan E.M."/>
            <person name="Malmstrom R.R."/>
            <person name="Blanchard J."/>
            <person name="Woyke T."/>
        </authorList>
    </citation>
    <scope>NUCLEOTIDE SEQUENCE</scope>
    <source>
        <strain evidence="1">SYV1</strain>
    </source>
</reference>